<organism evidence="1">
    <name type="scientific">Zea mays</name>
    <name type="common">Maize</name>
    <dbReference type="NCBI Taxonomy" id="4577"/>
    <lineage>
        <taxon>Eukaryota</taxon>
        <taxon>Viridiplantae</taxon>
        <taxon>Streptophyta</taxon>
        <taxon>Embryophyta</taxon>
        <taxon>Tracheophyta</taxon>
        <taxon>Spermatophyta</taxon>
        <taxon>Magnoliopsida</taxon>
        <taxon>Liliopsida</taxon>
        <taxon>Poales</taxon>
        <taxon>Poaceae</taxon>
        <taxon>PACMAD clade</taxon>
        <taxon>Panicoideae</taxon>
        <taxon>Andropogonodae</taxon>
        <taxon>Andropogoneae</taxon>
        <taxon>Tripsacinae</taxon>
        <taxon>Zea</taxon>
    </lineage>
</organism>
<name>A0A1D6MTC8_MAIZE</name>
<dbReference type="EMBL" id="CM007649">
    <property type="protein sequence ID" value="ONM32145.1"/>
    <property type="molecule type" value="Genomic_DNA"/>
</dbReference>
<proteinExistence type="predicted"/>
<gene>
    <name evidence="1" type="ORF">ZEAMMB73_Zm00001d040848</name>
</gene>
<accession>A0A1D6MTC8</accession>
<evidence type="ECO:0000313" key="1">
    <source>
        <dbReference type="EMBL" id="ONM32145.1"/>
    </source>
</evidence>
<sequence>MTAPSPCSCRSRRPLLLLSSPQNSSRSELAVNLAQQPRRQFTQPHGFSLCRALGVLDEMPQQQQRRPSLRRTRQDGPHAIDLRSICASSSKPAPLVVVTLRASFLDRKPNRHACMHNSTRVSAR</sequence>
<feature type="non-terminal residue" evidence="1">
    <location>
        <position position="124"/>
    </location>
</feature>
<protein>
    <submittedName>
        <fullName evidence="1">Uncharacterized protein</fullName>
    </submittedName>
</protein>
<reference evidence="1" key="1">
    <citation type="submission" date="2015-12" db="EMBL/GenBank/DDBJ databases">
        <title>Update maize B73 reference genome by single molecule sequencing technologies.</title>
        <authorList>
            <consortium name="Maize Genome Sequencing Project"/>
            <person name="Ware D."/>
        </authorList>
    </citation>
    <scope>NUCLEOTIDE SEQUENCE [LARGE SCALE GENOMIC DNA]</scope>
    <source>
        <tissue evidence="1">Seedling</tissue>
    </source>
</reference>
<dbReference type="AlphaFoldDB" id="A0A1D6MTC8"/>
<dbReference type="IntAct" id="A0A1D6MTC8">
    <property type="interactions" value="1"/>
</dbReference>
<dbReference type="InParanoid" id="A0A1D6MTC8"/>